<dbReference type="SUPFAM" id="SSF47384">
    <property type="entry name" value="Homodimeric domain of signal transducing histidine kinase"/>
    <property type="match status" value="1"/>
</dbReference>
<evidence type="ECO:0000256" key="6">
    <source>
        <dbReference type="ARBA" id="ARBA00022777"/>
    </source>
</evidence>
<dbReference type="Gene3D" id="1.10.287.130">
    <property type="match status" value="1"/>
</dbReference>
<dbReference type="Proteomes" id="UP000229344">
    <property type="component" value="Unassembled WGS sequence"/>
</dbReference>
<dbReference type="InterPro" id="IPR004358">
    <property type="entry name" value="Sig_transdc_His_kin-like_C"/>
</dbReference>
<dbReference type="Pfam" id="PF00512">
    <property type="entry name" value="HisKA"/>
    <property type="match status" value="1"/>
</dbReference>
<evidence type="ECO:0000256" key="9">
    <source>
        <dbReference type="SAM" id="Phobius"/>
    </source>
</evidence>
<dbReference type="GO" id="GO:0005524">
    <property type="term" value="F:ATP binding"/>
    <property type="evidence" value="ECO:0007669"/>
    <property type="project" value="UniProtKB-KW"/>
</dbReference>
<dbReference type="GO" id="GO:0007234">
    <property type="term" value="P:osmosensory signaling via phosphorelay pathway"/>
    <property type="evidence" value="ECO:0007669"/>
    <property type="project" value="TreeGrafter"/>
</dbReference>
<dbReference type="Gene3D" id="3.30.565.10">
    <property type="entry name" value="Histidine kinase-like ATPase, C-terminal domain"/>
    <property type="match status" value="1"/>
</dbReference>
<keyword evidence="9" id="KW-0472">Membrane</keyword>
<keyword evidence="9" id="KW-1133">Transmembrane helix</keyword>
<dbReference type="GO" id="GO:0030295">
    <property type="term" value="F:protein kinase activator activity"/>
    <property type="evidence" value="ECO:0007669"/>
    <property type="project" value="TreeGrafter"/>
</dbReference>
<evidence type="ECO:0000256" key="5">
    <source>
        <dbReference type="ARBA" id="ARBA00022741"/>
    </source>
</evidence>
<dbReference type="InterPro" id="IPR005467">
    <property type="entry name" value="His_kinase_dom"/>
</dbReference>
<dbReference type="EC" id="2.7.13.3" evidence="2"/>
<evidence type="ECO:0000313" key="11">
    <source>
        <dbReference type="EMBL" id="PIR84737.1"/>
    </source>
</evidence>
<evidence type="ECO:0000256" key="1">
    <source>
        <dbReference type="ARBA" id="ARBA00000085"/>
    </source>
</evidence>
<dbReference type="CDD" id="cd00082">
    <property type="entry name" value="HisKA"/>
    <property type="match status" value="1"/>
</dbReference>
<comment type="caution">
    <text evidence="11">The sequence shown here is derived from an EMBL/GenBank/DDBJ whole genome shotgun (WGS) entry which is preliminary data.</text>
</comment>
<dbReference type="InterPro" id="IPR003661">
    <property type="entry name" value="HisK_dim/P_dom"/>
</dbReference>
<feature type="transmembrane region" description="Helical" evidence="9">
    <location>
        <begin position="105"/>
        <end position="128"/>
    </location>
</feature>
<keyword evidence="8" id="KW-0902">Two-component regulatory system</keyword>
<dbReference type="GO" id="GO:0000155">
    <property type="term" value="F:phosphorelay sensor kinase activity"/>
    <property type="evidence" value="ECO:0007669"/>
    <property type="project" value="InterPro"/>
</dbReference>
<dbReference type="PANTHER" id="PTHR42878">
    <property type="entry name" value="TWO-COMPONENT HISTIDINE KINASE"/>
    <property type="match status" value="1"/>
</dbReference>
<feature type="domain" description="Histidine kinase" evidence="10">
    <location>
        <begin position="144"/>
        <end position="357"/>
    </location>
</feature>
<keyword evidence="4" id="KW-0808">Transferase</keyword>
<dbReference type="PROSITE" id="PS50109">
    <property type="entry name" value="HIS_KIN"/>
    <property type="match status" value="1"/>
</dbReference>
<dbReference type="PANTHER" id="PTHR42878:SF7">
    <property type="entry name" value="SENSOR HISTIDINE KINASE GLRK"/>
    <property type="match status" value="1"/>
</dbReference>
<sequence length="388" mass="43301">MCTLKIYVKKLATMEMKSLKQFAGWDINLWRRYQNDLFFRTTCHIIALQVFLAGILAAVFWYSLQYLGQNVASKSLDQIQMMLLGSHTTQAEFSATIEDVANTQFYPAATILIAIALCFAFITTYIALTPTRRSLERKRRFINNVAHELRTPLAVIRTNTEVALLEENIPQHIEGVLKDTVEELGRISGIMDNLLTLSSMMRLTEMKFSDIDLHTVVENALETLEHSLKKRNVTVEIQGDTEFVIGNTIALEQVVFNLVKNAANHSDPGSTVVVTIAATPWGHVDVSITDTGSGIAPDDLYYIFEPFYRAQKTPRHPGSGLGLAIVSDIVRAHRGKISVQSALNVGTTVTVSLPCAVKDVPPEKTQHEIDHPEIKKVSVDYSKSLFHD</sequence>
<organism evidence="11 12">
    <name type="scientific">Candidatus Kaiserbacteria bacterium CG10_big_fil_rev_8_21_14_0_10_47_16</name>
    <dbReference type="NCBI Taxonomy" id="1974608"/>
    <lineage>
        <taxon>Bacteria</taxon>
        <taxon>Candidatus Kaiseribacteriota</taxon>
    </lineage>
</organism>
<keyword evidence="9" id="KW-0812">Transmembrane</keyword>
<dbReference type="CDD" id="cd00075">
    <property type="entry name" value="HATPase"/>
    <property type="match status" value="1"/>
</dbReference>
<keyword evidence="7" id="KW-0067">ATP-binding</keyword>
<evidence type="ECO:0000256" key="2">
    <source>
        <dbReference type="ARBA" id="ARBA00012438"/>
    </source>
</evidence>
<evidence type="ECO:0000256" key="7">
    <source>
        <dbReference type="ARBA" id="ARBA00022840"/>
    </source>
</evidence>
<dbReference type="EMBL" id="PFBI01000004">
    <property type="protein sequence ID" value="PIR84737.1"/>
    <property type="molecule type" value="Genomic_DNA"/>
</dbReference>
<name>A0A2H0UEC7_9BACT</name>
<evidence type="ECO:0000256" key="4">
    <source>
        <dbReference type="ARBA" id="ARBA00022679"/>
    </source>
</evidence>
<feature type="transmembrane region" description="Helical" evidence="9">
    <location>
        <begin position="37"/>
        <end position="62"/>
    </location>
</feature>
<dbReference type="SMART" id="SM00387">
    <property type="entry name" value="HATPase_c"/>
    <property type="match status" value="1"/>
</dbReference>
<proteinExistence type="predicted"/>
<dbReference type="SMART" id="SM00388">
    <property type="entry name" value="HisKA"/>
    <property type="match status" value="1"/>
</dbReference>
<evidence type="ECO:0000313" key="12">
    <source>
        <dbReference type="Proteomes" id="UP000229344"/>
    </source>
</evidence>
<dbReference type="InterPro" id="IPR003594">
    <property type="entry name" value="HATPase_dom"/>
</dbReference>
<dbReference type="FunFam" id="3.30.565.10:FF:000006">
    <property type="entry name" value="Sensor histidine kinase WalK"/>
    <property type="match status" value="1"/>
</dbReference>
<dbReference type="InterPro" id="IPR036890">
    <property type="entry name" value="HATPase_C_sf"/>
</dbReference>
<dbReference type="PRINTS" id="PR00344">
    <property type="entry name" value="BCTRLSENSOR"/>
</dbReference>
<gene>
    <name evidence="11" type="ORF">COU16_00945</name>
</gene>
<evidence type="ECO:0000256" key="8">
    <source>
        <dbReference type="ARBA" id="ARBA00023012"/>
    </source>
</evidence>
<evidence type="ECO:0000256" key="3">
    <source>
        <dbReference type="ARBA" id="ARBA00022553"/>
    </source>
</evidence>
<reference evidence="12" key="1">
    <citation type="submission" date="2017-09" db="EMBL/GenBank/DDBJ databases">
        <title>Depth-based differentiation of microbial function through sediment-hosted aquifers and enrichment of novel symbionts in the deep terrestrial subsurface.</title>
        <authorList>
            <person name="Probst A.J."/>
            <person name="Ladd B."/>
            <person name="Jarett J.K."/>
            <person name="Geller-Mcgrath D.E."/>
            <person name="Sieber C.M.K."/>
            <person name="Emerson J.B."/>
            <person name="Anantharaman K."/>
            <person name="Thomas B.C."/>
            <person name="Malmstrom R."/>
            <person name="Stieglmeier M."/>
            <person name="Klingl A."/>
            <person name="Woyke T."/>
            <person name="Ryan C.M."/>
            <person name="Banfield J.F."/>
        </authorList>
    </citation>
    <scope>NUCLEOTIDE SEQUENCE [LARGE SCALE GENOMIC DNA]</scope>
</reference>
<comment type="catalytic activity">
    <reaction evidence="1">
        <text>ATP + protein L-histidine = ADP + protein N-phospho-L-histidine.</text>
        <dbReference type="EC" id="2.7.13.3"/>
    </reaction>
</comment>
<dbReference type="SUPFAM" id="SSF55874">
    <property type="entry name" value="ATPase domain of HSP90 chaperone/DNA topoisomerase II/histidine kinase"/>
    <property type="match status" value="1"/>
</dbReference>
<keyword evidence="3" id="KW-0597">Phosphoprotein</keyword>
<dbReference type="InterPro" id="IPR050351">
    <property type="entry name" value="BphY/WalK/GraS-like"/>
</dbReference>
<dbReference type="InterPro" id="IPR036097">
    <property type="entry name" value="HisK_dim/P_sf"/>
</dbReference>
<dbReference type="Pfam" id="PF02518">
    <property type="entry name" value="HATPase_c"/>
    <property type="match status" value="1"/>
</dbReference>
<protein>
    <recommendedName>
        <fullName evidence="2">histidine kinase</fullName>
        <ecNumber evidence="2">2.7.13.3</ecNumber>
    </recommendedName>
</protein>
<accession>A0A2H0UEC7</accession>
<dbReference type="AlphaFoldDB" id="A0A2H0UEC7"/>
<evidence type="ECO:0000259" key="10">
    <source>
        <dbReference type="PROSITE" id="PS50109"/>
    </source>
</evidence>
<dbReference type="GO" id="GO:0000156">
    <property type="term" value="F:phosphorelay response regulator activity"/>
    <property type="evidence" value="ECO:0007669"/>
    <property type="project" value="TreeGrafter"/>
</dbReference>
<keyword evidence="6" id="KW-0418">Kinase</keyword>
<keyword evidence="5" id="KW-0547">Nucleotide-binding</keyword>